<evidence type="ECO:0000256" key="4">
    <source>
        <dbReference type="ARBA" id="ARBA00022475"/>
    </source>
</evidence>
<dbReference type="PROSITE" id="PS50901">
    <property type="entry name" value="FTSK"/>
    <property type="match status" value="1"/>
</dbReference>
<dbReference type="OrthoDB" id="9807790at2"/>
<protein>
    <recommendedName>
        <fullName evidence="3">DNA translocase FtsK</fullName>
    </recommendedName>
</protein>
<sequence length="776" mass="83432">MARAANAKGKSQAGGLSEGTRRILREAGALLLLPLALYLLACLASYSPMDPGWSHAGQPEQVRNFGGTIGAYLADLLLYLFGALAYAFPILLGVLGVSVVRGRGDAAAPSPFEPTLRLIGFVAFFASGSGLAHLHFDGPSRLPNRAGGILGELVGSVLMKGFGFSGATLFLLALFLVAVTLATGLSWFRVMDATGRCALAVGAWFGGKLKRAPQAMAARAARIEREEVRKVEAIKQARREPIRIEPTVAPIEKSERARRETQIPLFSGPAADGELPPLSLLDEPKPQGKGYSEETLEVLSRQVELKLKDFRIDAKVVGVYPGPVITRFELEPAAGVRGSQISSLDKDIARGLSVVSVRVVDVIPGKNVIGLEIPNANREIVYLSEILRSERYDATKSPLALALGKDIGGRPAVVDLAKMPHLLVAGTTGSGKSVALNAMVLSLLYKAGPRDVRMIMIDPKMLELSVYQGIPHLLAPVVTDMKEAANALRWCVAEMERRYKLMAAVGVRNLAGFNKKVRDAEAAGQPLLDPLFRPNPEMPNVAAEPLQPLPYIVVIIDEFADMMMIVGKKVEELIARLAQKARAAGVHLILATQRPSVDVITGLIKANIPTRIAFQVSSKIDSRTILDQSGAETLLGHGDMLYLPPGTATPERVHGAFVDDHEVHKVVEWLRAQGEPEYIDGVLEEVQSLGDGKVIGESGLPEEASGEGGADDELYDMAVRIVTESRRASISGVQRRLKIGYNRAARLIELMEQQGIVSPPQHNGNREVLAPPPPNA</sequence>
<dbReference type="Proteomes" id="UP000253740">
    <property type="component" value="Unassembled WGS sequence"/>
</dbReference>
<dbReference type="SUPFAM" id="SSF46785">
    <property type="entry name" value="Winged helix' DNA-binding domain"/>
    <property type="match status" value="1"/>
</dbReference>
<dbReference type="PANTHER" id="PTHR22683:SF41">
    <property type="entry name" value="DNA TRANSLOCASE FTSK"/>
    <property type="match status" value="1"/>
</dbReference>
<evidence type="ECO:0000256" key="14">
    <source>
        <dbReference type="ARBA" id="ARBA00024784"/>
    </source>
</evidence>
<dbReference type="GO" id="GO:0003677">
    <property type="term" value="F:DNA binding"/>
    <property type="evidence" value="ECO:0007669"/>
    <property type="project" value="UniProtKB-KW"/>
</dbReference>
<dbReference type="Pfam" id="PF09397">
    <property type="entry name" value="FtsK_gamma"/>
    <property type="match status" value="1"/>
</dbReference>
<dbReference type="Gene3D" id="1.10.10.10">
    <property type="entry name" value="Winged helix-like DNA-binding domain superfamily/Winged helix DNA-binding domain"/>
    <property type="match status" value="1"/>
</dbReference>
<dbReference type="EMBL" id="DF952378">
    <property type="protein sequence ID" value="GAN44171.1"/>
    <property type="molecule type" value="Genomic_DNA"/>
</dbReference>
<dbReference type="Pfam" id="PF13491">
    <property type="entry name" value="FtsK_4TM"/>
    <property type="match status" value="1"/>
</dbReference>
<keyword evidence="4" id="KW-1003">Cell membrane</keyword>
<evidence type="ECO:0000256" key="6">
    <source>
        <dbReference type="ARBA" id="ARBA00022692"/>
    </source>
</evidence>
<keyword evidence="10 18" id="KW-1133">Transmembrane helix</keyword>
<evidence type="ECO:0000256" key="11">
    <source>
        <dbReference type="ARBA" id="ARBA00023125"/>
    </source>
</evidence>
<dbReference type="GO" id="GO:0051301">
    <property type="term" value="P:cell division"/>
    <property type="evidence" value="ECO:0007669"/>
    <property type="project" value="UniProtKB-KW"/>
</dbReference>
<feature type="region of interest" description="Disordered" evidence="17">
    <location>
        <begin position="756"/>
        <end position="776"/>
    </location>
</feature>
<name>A0A0K8QQ38_9GAMM</name>
<comment type="similarity">
    <text evidence="2">Belongs to the FtsK/SpoIIIE/SftA family.</text>
</comment>
<comment type="function">
    <text evidence="14">Essential cell division protein that coordinates cell division and chromosome segregation. The N-terminus is involved in assembly of the cell-division machinery. The C-terminus functions as a DNA motor that moves dsDNA in an ATP-dependent manner towards the dif recombination site, which is located within the replication terminus region. Translocation stops specifically at Xer-dif sites, where FtsK interacts with the Xer recombinase, allowing activation of chromosome unlinking by recombination. FtsK orienting polar sequences (KOPS) guide the direction of DNA translocation. FtsK can remove proteins from DNA as it translocates, but translocation stops specifically at XerCD-dif site, thereby preventing removal of XerC and XerD from dif.</text>
</comment>
<feature type="transmembrane region" description="Helical" evidence="18">
    <location>
        <begin position="162"/>
        <end position="188"/>
    </location>
</feature>
<dbReference type="RefSeq" id="WP_062537581.1">
    <property type="nucleotide sequence ID" value="NZ_DF970239.1"/>
</dbReference>
<dbReference type="PANTHER" id="PTHR22683">
    <property type="entry name" value="SPORULATION PROTEIN RELATED"/>
    <property type="match status" value="1"/>
</dbReference>
<proteinExistence type="inferred from homology"/>
<dbReference type="Pfam" id="PF17854">
    <property type="entry name" value="FtsK_alpha"/>
    <property type="match status" value="1"/>
</dbReference>
<accession>A0A0K8QQ38</accession>
<reference evidence="21" key="2">
    <citation type="submission" date="2015-08" db="EMBL/GenBank/DDBJ databases">
        <title>Complete DNA Sequence of Pseudomonas syringae pv. actinidiae, the Causal Agent of Kiwifruit Canker Disease.</title>
        <authorList>
            <person name="Rikkerink E.H.A."/>
            <person name="Fineran P.C."/>
        </authorList>
    </citation>
    <scope>NUCLEOTIDE SEQUENCE</scope>
    <source>
        <strain evidence="21">SkMP5</strain>
    </source>
</reference>
<evidence type="ECO:0000256" key="8">
    <source>
        <dbReference type="ARBA" id="ARBA00022829"/>
    </source>
</evidence>
<dbReference type="EMBL" id="DF970239">
    <property type="protein sequence ID" value="GAP67020.1"/>
    <property type="molecule type" value="Genomic_DNA"/>
</dbReference>
<keyword evidence="8" id="KW-0159">Chromosome partition</keyword>
<dbReference type="Gene3D" id="3.30.980.40">
    <property type="match status" value="1"/>
</dbReference>
<dbReference type="InterPro" id="IPR036390">
    <property type="entry name" value="WH_DNA-bd_sf"/>
</dbReference>
<evidence type="ECO:0000313" key="21">
    <source>
        <dbReference type="EMBL" id="GAP67020.1"/>
    </source>
</evidence>
<evidence type="ECO:0000256" key="16">
    <source>
        <dbReference type="PROSITE-ProRule" id="PRU00289"/>
    </source>
</evidence>
<evidence type="ECO:0000256" key="9">
    <source>
        <dbReference type="ARBA" id="ARBA00022840"/>
    </source>
</evidence>
<reference evidence="20" key="1">
    <citation type="submission" date="2015-03" db="EMBL/GenBank/DDBJ databases">
        <title>Draft genome sequence of Mizugakiibacter sediminis skMP5.</title>
        <authorList>
            <person name="Watanabe T."/>
            <person name="Kojima H."/>
            <person name="Fukui M."/>
        </authorList>
    </citation>
    <scope>NUCLEOTIDE SEQUENCE</scope>
    <source>
        <strain evidence="20">SkMP5</strain>
    </source>
</reference>
<dbReference type="CDD" id="cd01127">
    <property type="entry name" value="TrwB_TraG_TraD_VirD4"/>
    <property type="match status" value="1"/>
</dbReference>
<evidence type="ECO:0000256" key="13">
    <source>
        <dbReference type="ARBA" id="ARBA00023306"/>
    </source>
</evidence>
<evidence type="ECO:0000256" key="2">
    <source>
        <dbReference type="ARBA" id="ARBA00006474"/>
    </source>
</evidence>
<keyword evidence="7 16" id="KW-0547">Nucleotide-binding</keyword>
<evidence type="ECO:0000256" key="18">
    <source>
        <dbReference type="SAM" id="Phobius"/>
    </source>
</evidence>
<dbReference type="AlphaFoldDB" id="A0A0K8QQ38"/>
<evidence type="ECO:0000256" key="7">
    <source>
        <dbReference type="ARBA" id="ARBA00022741"/>
    </source>
</evidence>
<evidence type="ECO:0000256" key="15">
    <source>
        <dbReference type="ARBA" id="ARBA00025923"/>
    </source>
</evidence>
<evidence type="ECO:0000256" key="3">
    <source>
        <dbReference type="ARBA" id="ARBA00020887"/>
    </source>
</evidence>
<organism evidence="21">
    <name type="scientific">Mizugakiibacter sediminis</name>
    <dbReference type="NCBI Taxonomy" id="1475481"/>
    <lineage>
        <taxon>Bacteria</taxon>
        <taxon>Pseudomonadati</taxon>
        <taxon>Pseudomonadota</taxon>
        <taxon>Gammaproteobacteria</taxon>
        <taxon>Lysobacterales</taxon>
        <taxon>Rhodanobacteraceae</taxon>
        <taxon>Mizugakiibacter</taxon>
    </lineage>
</organism>
<dbReference type="FunFam" id="3.40.50.300:FF:000209">
    <property type="entry name" value="Cell division protein FtsK"/>
    <property type="match status" value="1"/>
</dbReference>
<feature type="binding site" evidence="16">
    <location>
        <begin position="426"/>
        <end position="433"/>
    </location>
    <ligand>
        <name>ATP</name>
        <dbReference type="ChEBI" id="CHEBI:30616"/>
    </ligand>
</feature>
<dbReference type="InterPro" id="IPR036388">
    <property type="entry name" value="WH-like_DNA-bd_sf"/>
</dbReference>
<keyword evidence="12 18" id="KW-0472">Membrane</keyword>
<gene>
    <name evidence="20" type="ORF">MBSD_0692</name>
    <name evidence="21" type="ORF">MBSD_n2336</name>
</gene>
<dbReference type="GO" id="GO:0005524">
    <property type="term" value="F:ATP binding"/>
    <property type="evidence" value="ECO:0007669"/>
    <property type="project" value="UniProtKB-UniRule"/>
</dbReference>
<dbReference type="InterPro" id="IPR041027">
    <property type="entry name" value="FtsK_alpha"/>
</dbReference>
<dbReference type="InterPro" id="IPR025199">
    <property type="entry name" value="FtsK_4TM"/>
</dbReference>
<evidence type="ECO:0000259" key="19">
    <source>
        <dbReference type="PROSITE" id="PS50901"/>
    </source>
</evidence>
<keyword evidence="6 18" id="KW-0812">Transmembrane</keyword>
<evidence type="ECO:0000256" key="10">
    <source>
        <dbReference type="ARBA" id="ARBA00022989"/>
    </source>
</evidence>
<dbReference type="SUPFAM" id="SSF52540">
    <property type="entry name" value="P-loop containing nucleoside triphosphate hydrolases"/>
    <property type="match status" value="1"/>
</dbReference>
<keyword evidence="9 16" id="KW-0067">ATP-binding</keyword>
<keyword evidence="11" id="KW-0238">DNA-binding</keyword>
<dbReference type="InterPro" id="IPR027417">
    <property type="entry name" value="P-loop_NTPase"/>
</dbReference>
<dbReference type="HOGENOM" id="CLU_001981_9_7_6"/>
<dbReference type="STRING" id="1475481.GCA_000953855_02382"/>
<dbReference type="GO" id="GO:0007059">
    <property type="term" value="P:chromosome segregation"/>
    <property type="evidence" value="ECO:0007669"/>
    <property type="project" value="UniProtKB-KW"/>
</dbReference>
<keyword evidence="13" id="KW-0131">Cell cycle</keyword>
<dbReference type="InterPro" id="IPR003593">
    <property type="entry name" value="AAA+_ATPase"/>
</dbReference>
<feature type="transmembrane region" description="Helical" evidence="18">
    <location>
        <begin position="69"/>
        <end position="97"/>
    </location>
</feature>
<feature type="domain" description="FtsK" evidence="19">
    <location>
        <begin position="409"/>
        <end position="623"/>
    </location>
</feature>
<dbReference type="InterPro" id="IPR050206">
    <property type="entry name" value="FtsK/SpoIIIE/SftA"/>
</dbReference>
<comment type="subcellular location">
    <subcellularLocation>
        <location evidence="1">Cell membrane</location>
        <topology evidence="1">Multi-pass membrane protein</topology>
    </subcellularLocation>
</comment>
<evidence type="ECO:0000313" key="20">
    <source>
        <dbReference type="EMBL" id="GAN44171.1"/>
    </source>
</evidence>
<feature type="transmembrane region" description="Helical" evidence="18">
    <location>
        <begin position="29"/>
        <end position="49"/>
    </location>
</feature>
<evidence type="ECO:0000256" key="5">
    <source>
        <dbReference type="ARBA" id="ARBA00022618"/>
    </source>
</evidence>
<dbReference type="Pfam" id="PF01580">
    <property type="entry name" value="FtsK_SpoIIIE"/>
    <property type="match status" value="1"/>
</dbReference>
<comment type="subunit">
    <text evidence="15">Homohexamer. Forms a ring that surrounds DNA.</text>
</comment>
<evidence type="ECO:0000256" key="12">
    <source>
        <dbReference type="ARBA" id="ARBA00023136"/>
    </source>
</evidence>
<dbReference type="Gene3D" id="3.40.50.300">
    <property type="entry name" value="P-loop containing nucleotide triphosphate hydrolases"/>
    <property type="match status" value="1"/>
</dbReference>
<dbReference type="SMART" id="SM00843">
    <property type="entry name" value="Ftsk_gamma"/>
    <property type="match status" value="1"/>
</dbReference>
<dbReference type="GO" id="GO:0005886">
    <property type="term" value="C:plasma membrane"/>
    <property type="evidence" value="ECO:0007669"/>
    <property type="project" value="UniProtKB-SubCell"/>
</dbReference>
<evidence type="ECO:0000256" key="17">
    <source>
        <dbReference type="SAM" id="MobiDB-lite"/>
    </source>
</evidence>
<keyword evidence="22" id="KW-1185">Reference proteome</keyword>
<dbReference type="SMART" id="SM00382">
    <property type="entry name" value="AAA"/>
    <property type="match status" value="1"/>
</dbReference>
<keyword evidence="5 20" id="KW-0132">Cell division</keyword>
<dbReference type="InterPro" id="IPR002543">
    <property type="entry name" value="FtsK_dom"/>
</dbReference>
<dbReference type="InterPro" id="IPR018541">
    <property type="entry name" value="Ftsk_gamma"/>
</dbReference>
<evidence type="ECO:0000313" key="22">
    <source>
        <dbReference type="Proteomes" id="UP000253740"/>
    </source>
</evidence>
<evidence type="ECO:0000256" key="1">
    <source>
        <dbReference type="ARBA" id="ARBA00004651"/>
    </source>
</evidence>